<evidence type="ECO:0000256" key="9">
    <source>
        <dbReference type="ARBA" id="ARBA00022777"/>
    </source>
</evidence>
<keyword evidence="14" id="KW-0812">Transmembrane</keyword>
<dbReference type="InterPro" id="IPR027417">
    <property type="entry name" value="P-loop_NTPase"/>
</dbReference>
<comment type="function">
    <text evidence="1 13">Transfers the gamma-phosphate of ATP to the 4'-position of a tetraacyldisaccharide 1-phosphate intermediate (termed DS-1-P) to form tetraacyldisaccharide 1,4'-bis-phosphate (lipid IVA).</text>
</comment>
<gene>
    <name evidence="13" type="primary">lpxK</name>
    <name evidence="15" type="ordered locus">Thivi_3808</name>
</gene>
<accession>I3YF82</accession>
<dbReference type="RefSeq" id="WP_014780041.1">
    <property type="nucleotide sequence ID" value="NC_018012.1"/>
</dbReference>
<evidence type="ECO:0000256" key="3">
    <source>
        <dbReference type="ARBA" id="ARBA00012071"/>
    </source>
</evidence>
<dbReference type="SUPFAM" id="SSF52540">
    <property type="entry name" value="P-loop containing nucleoside triphosphate hydrolases"/>
    <property type="match status" value="1"/>
</dbReference>
<keyword evidence="7 13" id="KW-0808">Transferase</keyword>
<proteinExistence type="inferred from homology"/>
<evidence type="ECO:0000256" key="5">
    <source>
        <dbReference type="ARBA" id="ARBA00022516"/>
    </source>
</evidence>
<evidence type="ECO:0000256" key="10">
    <source>
        <dbReference type="ARBA" id="ARBA00022840"/>
    </source>
</evidence>
<dbReference type="InterPro" id="IPR003758">
    <property type="entry name" value="LpxK"/>
</dbReference>
<reference evidence="15 16" key="1">
    <citation type="submission" date="2012-06" db="EMBL/GenBank/DDBJ databases">
        <title>Complete sequence of Thiocystis violascens DSM 198.</title>
        <authorList>
            <consortium name="US DOE Joint Genome Institute"/>
            <person name="Lucas S."/>
            <person name="Han J."/>
            <person name="Lapidus A."/>
            <person name="Cheng J.-F."/>
            <person name="Goodwin L."/>
            <person name="Pitluck S."/>
            <person name="Peters L."/>
            <person name="Ovchinnikova G."/>
            <person name="Teshima H."/>
            <person name="Detter J.C."/>
            <person name="Han C."/>
            <person name="Tapia R."/>
            <person name="Land M."/>
            <person name="Hauser L."/>
            <person name="Kyrpides N."/>
            <person name="Ivanova N."/>
            <person name="Pagani I."/>
            <person name="Vogl K."/>
            <person name="Liu Z."/>
            <person name="Frigaard N.-U."/>
            <person name="Bryant D."/>
            <person name="Woyke T."/>
        </authorList>
    </citation>
    <scope>NUCLEOTIDE SEQUENCE [LARGE SCALE GENOMIC DNA]</scope>
    <source>
        <strain evidence="16">ATCC 17096 / DSM 198 / 6111</strain>
    </source>
</reference>
<comment type="similarity">
    <text evidence="13">Belongs to the LpxK family.</text>
</comment>
<dbReference type="PANTHER" id="PTHR42724">
    <property type="entry name" value="TETRAACYLDISACCHARIDE 4'-KINASE"/>
    <property type="match status" value="1"/>
</dbReference>
<dbReference type="EMBL" id="CP003154">
    <property type="protein sequence ID" value="AFL75650.1"/>
    <property type="molecule type" value="Genomic_DNA"/>
</dbReference>
<evidence type="ECO:0000313" key="15">
    <source>
        <dbReference type="EMBL" id="AFL75650.1"/>
    </source>
</evidence>
<evidence type="ECO:0000256" key="2">
    <source>
        <dbReference type="ARBA" id="ARBA00004870"/>
    </source>
</evidence>
<evidence type="ECO:0000256" key="6">
    <source>
        <dbReference type="ARBA" id="ARBA00022556"/>
    </source>
</evidence>
<protein>
    <recommendedName>
        <fullName evidence="4 13">Tetraacyldisaccharide 4'-kinase</fullName>
        <ecNumber evidence="3 13">2.7.1.130</ecNumber>
    </recommendedName>
    <alternativeName>
        <fullName evidence="12 13">Lipid A 4'-kinase</fullName>
    </alternativeName>
</protein>
<dbReference type="PANTHER" id="PTHR42724:SF1">
    <property type="entry name" value="TETRAACYLDISACCHARIDE 4'-KINASE, MITOCHONDRIAL-RELATED"/>
    <property type="match status" value="1"/>
</dbReference>
<keyword evidence="8 13" id="KW-0547">Nucleotide-binding</keyword>
<dbReference type="HAMAP" id="MF_00409">
    <property type="entry name" value="LpxK"/>
    <property type="match status" value="1"/>
</dbReference>
<dbReference type="EC" id="2.7.1.130" evidence="3 13"/>
<evidence type="ECO:0000256" key="13">
    <source>
        <dbReference type="HAMAP-Rule" id="MF_00409"/>
    </source>
</evidence>
<evidence type="ECO:0000256" key="1">
    <source>
        <dbReference type="ARBA" id="ARBA00002274"/>
    </source>
</evidence>
<comment type="catalytic activity">
    <reaction evidence="13">
        <text>a lipid A disaccharide + ATP = a lipid IVA + ADP + H(+)</text>
        <dbReference type="Rhea" id="RHEA:67840"/>
        <dbReference type="ChEBI" id="CHEBI:15378"/>
        <dbReference type="ChEBI" id="CHEBI:30616"/>
        <dbReference type="ChEBI" id="CHEBI:176343"/>
        <dbReference type="ChEBI" id="CHEBI:176425"/>
        <dbReference type="ChEBI" id="CHEBI:456216"/>
        <dbReference type="EC" id="2.7.1.130"/>
    </reaction>
</comment>
<dbReference type="GO" id="GO:0005524">
    <property type="term" value="F:ATP binding"/>
    <property type="evidence" value="ECO:0007669"/>
    <property type="project" value="UniProtKB-UniRule"/>
</dbReference>
<organism evidence="15 16">
    <name type="scientific">Thiocystis violascens (strain ATCC 17096 / DSM 198 / 6111)</name>
    <name type="common">Chromatium violascens</name>
    <dbReference type="NCBI Taxonomy" id="765911"/>
    <lineage>
        <taxon>Bacteria</taxon>
        <taxon>Pseudomonadati</taxon>
        <taxon>Pseudomonadota</taxon>
        <taxon>Gammaproteobacteria</taxon>
        <taxon>Chromatiales</taxon>
        <taxon>Chromatiaceae</taxon>
        <taxon>Thiocystis</taxon>
    </lineage>
</organism>
<dbReference type="NCBIfam" id="TIGR00682">
    <property type="entry name" value="lpxK"/>
    <property type="match status" value="1"/>
</dbReference>
<dbReference type="GO" id="GO:0005886">
    <property type="term" value="C:plasma membrane"/>
    <property type="evidence" value="ECO:0007669"/>
    <property type="project" value="TreeGrafter"/>
</dbReference>
<evidence type="ECO:0000256" key="4">
    <source>
        <dbReference type="ARBA" id="ARBA00016436"/>
    </source>
</evidence>
<dbReference type="UniPathway" id="UPA00359">
    <property type="reaction ID" value="UER00482"/>
</dbReference>
<dbReference type="HOGENOM" id="CLU_038816_2_0_6"/>
<keyword evidence="14" id="KW-0472">Membrane</keyword>
<keyword evidence="10 13" id="KW-0067">ATP-binding</keyword>
<keyword evidence="6 13" id="KW-0441">Lipid A biosynthesis</keyword>
<sequence>MMDPTPIWYGKDKPLLWNALSLLLLPLSWLYCTVVRLRRLGYRLGWLTSRRLPVPVIVVGNLTVGGTGKTPLTLRLASLLRERGWTPSIVTRGYGGLSATWPQPVHAESDPAMVGDEAVLLARRSGCTVVAGPDRAEAGALALRLGGCDILLTDDGLQHSRMARDLEIALVDGERGFGNGRCLPAGPLREPPSRLRSVDLVLYHGGTGPDPRMRLVPGAAVNLRRPELTRPLADFRGLRVLAVAGIGHPERYFALLADTGLDIEARPYPDHHKFTASDLARWPDGPVLMTEKDAVKCAAFAGDNHWYLPVEASLDETFLARFEAKLAAFALQLCSGHAHV</sequence>
<evidence type="ECO:0000256" key="8">
    <source>
        <dbReference type="ARBA" id="ARBA00022741"/>
    </source>
</evidence>
<evidence type="ECO:0000256" key="12">
    <source>
        <dbReference type="ARBA" id="ARBA00029757"/>
    </source>
</evidence>
<feature type="transmembrane region" description="Helical" evidence="14">
    <location>
        <begin position="15"/>
        <end position="34"/>
    </location>
</feature>
<keyword evidence="9 13" id="KW-0418">Kinase</keyword>
<keyword evidence="14" id="KW-1133">Transmembrane helix</keyword>
<keyword evidence="11 13" id="KW-0443">Lipid metabolism</keyword>
<feature type="binding site" evidence="13">
    <location>
        <begin position="63"/>
        <end position="70"/>
    </location>
    <ligand>
        <name>ATP</name>
        <dbReference type="ChEBI" id="CHEBI:30616"/>
    </ligand>
</feature>
<evidence type="ECO:0000256" key="14">
    <source>
        <dbReference type="SAM" id="Phobius"/>
    </source>
</evidence>
<comment type="pathway">
    <text evidence="2 13">Glycolipid biosynthesis; lipid IV(A) biosynthesis; lipid IV(A) from (3R)-3-hydroxytetradecanoyl-[acyl-carrier-protein] and UDP-N-acetyl-alpha-D-glucosamine: step 6/6.</text>
</comment>
<dbReference type="GO" id="GO:0009029">
    <property type="term" value="F:lipid-A 4'-kinase activity"/>
    <property type="evidence" value="ECO:0007669"/>
    <property type="project" value="UniProtKB-UniRule"/>
</dbReference>
<dbReference type="Proteomes" id="UP000006062">
    <property type="component" value="Chromosome"/>
</dbReference>
<keyword evidence="5 13" id="KW-0444">Lipid biosynthesis</keyword>
<evidence type="ECO:0000256" key="11">
    <source>
        <dbReference type="ARBA" id="ARBA00023098"/>
    </source>
</evidence>
<evidence type="ECO:0000256" key="7">
    <source>
        <dbReference type="ARBA" id="ARBA00022679"/>
    </source>
</evidence>
<keyword evidence="16" id="KW-1185">Reference proteome</keyword>
<dbReference type="AlphaFoldDB" id="I3YF82"/>
<dbReference type="STRING" id="765911.Thivi_3808"/>
<dbReference type="GO" id="GO:0009244">
    <property type="term" value="P:lipopolysaccharide core region biosynthetic process"/>
    <property type="evidence" value="ECO:0007669"/>
    <property type="project" value="TreeGrafter"/>
</dbReference>
<dbReference type="GO" id="GO:0009245">
    <property type="term" value="P:lipid A biosynthetic process"/>
    <property type="evidence" value="ECO:0007669"/>
    <property type="project" value="UniProtKB-UniRule"/>
</dbReference>
<evidence type="ECO:0000313" key="16">
    <source>
        <dbReference type="Proteomes" id="UP000006062"/>
    </source>
</evidence>
<name>I3YF82_THIV6</name>
<dbReference type="KEGG" id="tvi:Thivi_3808"/>
<dbReference type="Pfam" id="PF02606">
    <property type="entry name" value="LpxK"/>
    <property type="match status" value="1"/>
</dbReference>
<dbReference type="eggNOG" id="COG1663">
    <property type="taxonomic scope" value="Bacteria"/>
</dbReference>